<keyword evidence="4 5" id="KW-0067">ATP-binding</keyword>
<proteinExistence type="inferred from homology"/>
<dbReference type="EMBL" id="JACIVI010000006">
    <property type="protein sequence ID" value="MBB1163122.1"/>
    <property type="molecule type" value="Genomic_DNA"/>
</dbReference>
<feature type="compositionally biased region" description="Low complexity" evidence="6">
    <location>
        <begin position="13"/>
        <end position="30"/>
    </location>
</feature>
<evidence type="ECO:0000256" key="5">
    <source>
        <dbReference type="HAMAP-Rule" id="MF_01883"/>
    </source>
</evidence>
<sequence length="320" mass="32417">MSRPAPARPSPPAAAGRPSRAAAAPACRPAGTPQALGRAATVALYEELALAPKPGLVSFVDRGSHHDMDGATFLRSLFALRGYFVAIARLGAEGAAFPALEACGQAAEARMLAATGGINTHRGAVFSLGLLCAAGGAAAAAGEALSPAAIRARLRRHWGEALQARRLRPPRLPGGLAAQRLGLRSASDEAADAFPVLFDHTLPTLQAGRARGLDPASARLDALLATVAVLDDSNLALRGGRAGLDWARAAARDFLAAGGAGRPGGRAAAWALHRAFVARRLSPGGAADLLAAACWLERVGRLGQGAPAPAAAGASPRNPR</sequence>
<dbReference type="HAMAP" id="MF_01883">
    <property type="entry name" value="MdcB"/>
    <property type="match status" value="1"/>
</dbReference>
<evidence type="ECO:0000313" key="8">
    <source>
        <dbReference type="Proteomes" id="UP000586093"/>
    </source>
</evidence>
<dbReference type="AlphaFoldDB" id="A0A839HNR7"/>
<keyword evidence="2 5" id="KW-0808">Transferase</keyword>
<comment type="similarity">
    <text evidence="5">Belongs to the CitG/MdcB family.</text>
</comment>
<comment type="function">
    <text evidence="5">Involved in the formation of 2-(5''-phosphoribosyl)-3'-dephosphocoenzyme-A, the prosthetic group of the acyl-carrier protein of the malonate decarboxylase.</text>
</comment>
<keyword evidence="3 5" id="KW-0547">Nucleotide-binding</keyword>
<comment type="catalytic activity">
    <reaction evidence="1 5">
        <text>3'-dephospho-CoA + ATP = 2'-(5''-triphospho-alpha-D-ribosyl)-3'-dephospho-CoA + adenine</text>
        <dbReference type="Rhea" id="RHEA:15117"/>
        <dbReference type="ChEBI" id="CHEBI:16708"/>
        <dbReference type="ChEBI" id="CHEBI:30616"/>
        <dbReference type="ChEBI" id="CHEBI:57328"/>
        <dbReference type="ChEBI" id="CHEBI:61378"/>
        <dbReference type="EC" id="2.4.2.52"/>
    </reaction>
</comment>
<dbReference type="InterPro" id="IPR017555">
    <property type="entry name" value="TriPribosyl-deP-CoA_syn"/>
</dbReference>
<dbReference type="RefSeq" id="WP_182665729.1">
    <property type="nucleotide sequence ID" value="NZ_JACIVI010000006.1"/>
</dbReference>
<dbReference type="PANTHER" id="PTHR30201">
    <property type="entry name" value="TRIPHOSPHORIBOSYL-DEPHOSPHO-COA SYNTHASE"/>
    <property type="match status" value="1"/>
</dbReference>
<dbReference type="GO" id="GO:0051191">
    <property type="term" value="P:prosthetic group biosynthetic process"/>
    <property type="evidence" value="ECO:0007669"/>
    <property type="project" value="TreeGrafter"/>
</dbReference>
<dbReference type="Proteomes" id="UP000586093">
    <property type="component" value="Unassembled WGS sequence"/>
</dbReference>
<evidence type="ECO:0000256" key="2">
    <source>
        <dbReference type="ARBA" id="ARBA00022679"/>
    </source>
</evidence>
<evidence type="ECO:0000256" key="6">
    <source>
        <dbReference type="SAM" id="MobiDB-lite"/>
    </source>
</evidence>
<dbReference type="GO" id="GO:0046917">
    <property type="term" value="F:triphosphoribosyl-dephospho-CoA synthase activity"/>
    <property type="evidence" value="ECO:0007669"/>
    <property type="project" value="UniProtKB-UniRule"/>
</dbReference>
<evidence type="ECO:0000256" key="4">
    <source>
        <dbReference type="ARBA" id="ARBA00022840"/>
    </source>
</evidence>
<reference evidence="7 8" key="1">
    <citation type="submission" date="2020-08" db="EMBL/GenBank/DDBJ databases">
        <title>Aquariorum lacteus gen. nov., sp. nov., a new member of the family Comamonadaceae, isolated from freshwater aquarium.</title>
        <authorList>
            <person name="Chun S.-J."/>
        </authorList>
    </citation>
    <scope>NUCLEOTIDE SEQUENCE [LARGE SCALE GENOMIC DNA]</scope>
    <source>
        <strain evidence="7 8">SJAQ100</strain>
    </source>
</reference>
<evidence type="ECO:0000256" key="1">
    <source>
        <dbReference type="ARBA" id="ARBA00001210"/>
    </source>
</evidence>
<dbReference type="InterPro" id="IPR002736">
    <property type="entry name" value="CitG"/>
</dbReference>
<feature type="compositionally biased region" description="Pro residues" evidence="6">
    <location>
        <begin position="1"/>
        <end position="12"/>
    </location>
</feature>
<dbReference type="Gene3D" id="1.10.4200.10">
    <property type="entry name" value="Triphosphoribosyl-dephospho-CoA protein"/>
    <property type="match status" value="2"/>
</dbReference>
<comment type="caution">
    <text evidence="7">The sequence shown here is derived from an EMBL/GenBank/DDBJ whole genome shotgun (WGS) entry which is preliminary data.</text>
</comment>
<gene>
    <name evidence="5" type="primary">mdcB</name>
    <name evidence="7" type="ORF">H4F90_14205</name>
</gene>
<dbReference type="EC" id="2.4.2.52" evidence="5"/>
<evidence type="ECO:0000313" key="7">
    <source>
        <dbReference type="EMBL" id="MBB1163122.1"/>
    </source>
</evidence>
<dbReference type="GO" id="GO:0005524">
    <property type="term" value="F:ATP binding"/>
    <property type="evidence" value="ECO:0007669"/>
    <property type="project" value="UniProtKB-KW"/>
</dbReference>
<keyword evidence="8" id="KW-1185">Reference proteome</keyword>
<dbReference type="PANTHER" id="PTHR30201:SF2">
    <property type="entry name" value="2-(5''-TRIPHOSPHORIBOSYL)-3'-DEPHOSPHOCOENZYME-A SYNTHASE"/>
    <property type="match status" value="1"/>
</dbReference>
<accession>A0A839HNR7</accession>
<evidence type="ECO:0000256" key="3">
    <source>
        <dbReference type="ARBA" id="ARBA00022741"/>
    </source>
</evidence>
<name>A0A839HNR7_9BURK</name>
<feature type="region of interest" description="Disordered" evidence="6">
    <location>
        <begin position="1"/>
        <end position="31"/>
    </location>
</feature>
<protein>
    <recommendedName>
        <fullName evidence="5">Probable 2-(5''-triphosphoribosyl)-3'-dephosphocoenzyme-A synthase</fullName>
        <shortName evidence="5">2-(5''-triphosphoribosyl)-3'-dephospho-CoA synthase</shortName>
        <ecNumber evidence="5">2.4.2.52</ecNumber>
    </recommendedName>
</protein>
<organism evidence="7 8">
    <name type="scientific">Aquariibacter albus</name>
    <dbReference type="NCBI Taxonomy" id="2759899"/>
    <lineage>
        <taxon>Bacteria</taxon>
        <taxon>Pseudomonadati</taxon>
        <taxon>Pseudomonadota</taxon>
        <taxon>Betaproteobacteria</taxon>
        <taxon>Burkholderiales</taxon>
        <taxon>Sphaerotilaceae</taxon>
        <taxon>Aquariibacter</taxon>
    </lineage>
</organism>
<dbReference type="Pfam" id="PF01874">
    <property type="entry name" value="CitG"/>
    <property type="match status" value="1"/>
</dbReference>